<accession>A0A1H9ZV50</accession>
<dbReference type="EMBL" id="FOHQ01000003">
    <property type="protein sequence ID" value="SES85193.1"/>
    <property type="molecule type" value="Genomic_DNA"/>
</dbReference>
<proteinExistence type="predicted"/>
<keyword evidence="2" id="KW-1185">Reference proteome</keyword>
<name>A0A1H9ZV50_9EURY</name>
<dbReference type="STRING" id="1353158.SAMN04488587_1268"/>
<organism evidence="1 2">
    <name type="scientific">Methanococcoides vulcani</name>
    <dbReference type="NCBI Taxonomy" id="1353158"/>
    <lineage>
        <taxon>Archaea</taxon>
        <taxon>Methanobacteriati</taxon>
        <taxon>Methanobacteriota</taxon>
        <taxon>Stenosarchaea group</taxon>
        <taxon>Methanomicrobia</taxon>
        <taxon>Methanosarcinales</taxon>
        <taxon>Methanosarcinaceae</taxon>
        <taxon>Methanococcoides</taxon>
    </lineage>
</organism>
<dbReference type="AlphaFoldDB" id="A0A1H9ZV50"/>
<gene>
    <name evidence="1" type="ORF">SAMN04488587_1268</name>
</gene>
<dbReference type="Proteomes" id="UP000243338">
    <property type="component" value="Unassembled WGS sequence"/>
</dbReference>
<protein>
    <submittedName>
        <fullName evidence="1">Uncharacterized protein</fullName>
    </submittedName>
</protein>
<evidence type="ECO:0000313" key="1">
    <source>
        <dbReference type="EMBL" id="SES85193.1"/>
    </source>
</evidence>
<evidence type="ECO:0000313" key="2">
    <source>
        <dbReference type="Proteomes" id="UP000243338"/>
    </source>
</evidence>
<reference evidence="2" key="1">
    <citation type="submission" date="2016-10" db="EMBL/GenBank/DDBJ databases">
        <authorList>
            <person name="Varghese N."/>
            <person name="Submissions S."/>
        </authorList>
    </citation>
    <scope>NUCLEOTIDE SEQUENCE [LARGE SCALE GENOMIC DNA]</scope>
    <source>
        <strain evidence="2">SLH 33</strain>
    </source>
</reference>
<sequence length="73" mass="7793">MYYCEYPIVTGENTMSRVIGLNAPSFTVVAGRFADRVLNALFVSGEHSMSMGLYSCSGGSCKSSVTENIVDGN</sequence>